<feature type="non-terminal residue" evidence="1">
    <location>
        <position position="89"/>
    </location>
</feature>
<dbReference type="InterPro" id="IPR009091">
    <property type="entry name" value="RCC1/BLIP-II"/>
</dbReference>
<evidence type="ECO:0000313" key="1">
    <source>
        <dbReference type="EMBL" id="CAE7222144.1"/>
    </source>
</evidence>
<evidence type="ECO:0000313" key="2">
    <source>
        <dbReference type="Proteomes" id="UP000649617"/>
    </source>
</evidence>
<protein>
    <submittedName>
        <fullName evidence="1">Top2a protein</fullName>
    </submittedName>
</protein>
<accession>A0A812KDS3</accession>
<proteinExistence type="predicted"/>
<dbReference type="SUPFAM" id="SSF50985">
    <property type="entry name" value="RCC1/BLIP-II"/>
    <property type="match status" value="1"/>
</dbReference>
<dbReference type="AlphaFoldDB" id="A0A812KDS3"/>
<sequence>RIADVGLREGETLTAAVRSPCLFSRRHAYGFVLLRADGSVVNWSKEFGLDTRQTDLDDLEAVEVQATAGAIAVLWADGRVVSWGDALQH</sequence>
<organism evidence="1 2">
    <name type="scientific">Symbiodinium pilosum</name>
    <name type="common">Dinoflagellate</name>
    <dbReference type="NCBI Taxonomy" id="2952"/>
    <lineage>
        <taxon>Eukaryota</taxon>
        <taxon>Sar</taxon>
        <taxon>Alveolata</taxon>
        <taxon>Dinophyceae</taxon>
        <taxon>Suessiales</taxon>
        <taxon>Symbiodiniaceae</taxon>
        <taxon>Symbiodinium</taxon>
    </lineage>
</organism>
<dbReference type="OrthoDB" id="10456168at2759"/>
<dbReference type="EMBL" id="CAJNIZ010003403">
    <property type="protein sequence ID" value="CAE7222144.1"/>
    <property type="molecule type" value="Genomic_DNA"/>
</dbReference>
<dbReference type="Proteomes" id="UP000649617">
    <property type="component" value="Unassembled WGS sequence"/>
</dbReference>
<name>A0A812KDS3_SYMPI</name>
<comment type="caution">
    <text evidence="1">The sequence shown here is derived from an EMBL/GenBank/DDBJ whole genome shotgun (WGS) entry which is preliminary data.</text>
</comment>
<gene>
    <name evidence="1" type="primary">Top2a</name>
    <name evidence="1" type="ORF">SPIL2461_LOCUS2974</name>
</gene>
<reference evidence="1" key="1">
    <citation type="submission" date="2021-02" db="EMBL/GenBank/DDBJ databases">
        <authorList>
            <person name="Dougan E. K."/>
            <person name="Rhodes N."/>
            <person name="Thang M."/>
            <person name="Chan C."/>
        </authorList>
    </citation>
    <scope>NUCLEOTIDE SEQUENCE</scope>
</reference>
<keyword evidence="2" id="KW-1185">Reference proteome</keyword>